<dbReference type="EMBL" id="CM000128">
    <property type="protein sequence ID" value="EEC74458.1"/>
    <property type="molecule type" value="Genomic_DNA"/>
</dbReference>
<evidence type="ECO:0000313" key="2">
    <source>
        <dbReference type="EMBL" id="EEC74458.1"/>
    </source>
</evidence>
<reference evidence="2 3" key="1">
    <citation type="journal article" date="2005" name="PLoS Biol.">
        <title>The genomes of Oryza sativa: a history of duplications.</title>
        <authorList>
            <person name="Yu J."/>
            <person name="Wang J."/>
            <person name="Lin W."/>
            <person name="Li S."/>
            <person name="Li H."/>
            <person name="Zhou J."/>
            <person name="Ni P."/>
            <person name="Dong W."/>
            <person name="Hu S."/>
            <person name="Zeng C."/>
            <person name="Zhang J."/>
            <person name="Zhang Y."/>
            <person name="Li R."/>
            <person name="Xu Z."/>
            <person name="Li S."/>
            <person name="Li X."/>
            <person name="Zheng H."/>
            <person name="Cong L."/>
            <person name="Lin L."/>
            <person name="Yin J."/>
            <person name="Geng J."/>
            <person name="Li G."/>
            <person name="Shi J."/>
            <person name="Liu J."/>
            <person name="Lv H."/>
            <person name="Li J."/>
            <person name="Wang J."/>
            <person name="Deng Y."/>
            <person name="Ran L."/>
            <person name="Shi X."/>
            <person name="Wang X."/>
            <person name="Wu Q."/>
            <person name="Li C."/>
            <person name="Ren X."/>
            <person name="Wang J."/>
            <person name="Wang X."/>
            <person name="Li D."/>
            <person name="Liu D."/>
            <person name="Zhang X."/>
            <person name="Ji Z."/>
            <person name="Zhao W."/>
            <person name="Sun Y."/>
            <person name="Zhang Z."/>
            <person name="Bao J."/>
            <person name="Han Y."/>
            <person name="Dong L."/>
            <person name="Ji J."/>
            <person name="Chen P."/>
            <person name="Wu S."/>
            <person name="Liu J."/>
            <person name="Xiao Y."/>
            <person name="Bu D."/>
            <person name="Tan J."/>
            <person name="Yang L."/>
            <person name="Ye C."/>
            <person name="Zhang J."/>
            <person name="Xu J."/>
            <person name="Zhou Y."/>
            <person name="Yu Y."/>
            <person name="Zhang B."/>
            <person name="Zhuang S."/>
            <person name="Wei H."/>
            <person name="Liu B."/>
            <person name="Lei M."/>
            <person name="Yu H."/>
            <person name="Li Y."/>
            <person name="Xu H."/>
            <person name="Wei S."/>
            <person name="He X."/>
            <person name="Fang L."/>
            <person name="Zhang Z."/>
            <person name="Zhang Y."/>
            <person name="Huang X."/>
            <person name="Su Z."/>
            <person name="Tong W."/>
            <person name="Li J."/>
            <person name="Tong Z."/>
            <person name="Li S."/>
            <person name="Ye J."/>
            <person name="Wang L."/>
            <person name="Fang L."/>
            <person name="Lei T."/>
            <person name="Chen C."/>
            <person name="Chen H."/>
            <person name="Xu Z."/>
            <person name="Li H."/>
            <person name="Huang H."/>
            <person name="Zhang F."/>
            <person name="Xu H."/>
            <person name="Li N."/>
            <person name="Zhao C."/>
            <person name="Li S."/>
            <person name="Dong L."/>
            <person name="Huang Y."/>
            <person name="Li L."/>
            <person name="Xi Y."/>
            <person name="Qi Q."/>
            <person name="Li W."/>
            <person name="Zhang B."/>
            <person name="Hu W."/>
            <person name="Zhang Y."/>
            <person name="Tian X."/>
            <person name="Jiao Y."/>
            <person name="Liang X."/>
            <person name="Jin J."/>
            <person name="Gao L."/>
            <person name="Zheng W."/>
            <person name="Hao B."/>
            <person name="Liu S."/>
            <person name="Wang W."/>
            <person name="Yuan L."/>
            <person name="Cao M."/>
            <person name="McDermott J."/>
            <person name="Samudrala R."/>
            <person name="Wang J."/>
            <person name="Wong G.K."/>
            <person name="Yang H."/>
        </authorList>
    </citation>
    <scope>NUCLEOTIDE SEQUENCE [LARGE SCALE GENOMIC DNA]</scope>
    <source>
        <strain evidence="3">cv. 93-11</strain>
    </source>
</reference>
<evidence type="ECO:0000256" key="1">
    <source>
        <dbReference type="SAM" id="MobiDB-lite"/>
    </source>
</evidence>
<name>B8AMF6_ORYSI</name>
<keyword evidence="3" id="KW-1185">Reference proteome</keyword>
<sequence>MAAESYWQYQYAAVDPRQQAPAPVPVPTPALMWQQQQQQAGYQPAVAPVAPPMAAPPLPAGPPPSFKRQRPEYFETEISSRTRGSQSPHRINGRSGFRETHRAFPASIGTLISGGRWYARSHPRARPPTRAGIQEEAPTLLAAAVMVILSASDVNLILATPRQAAHAHDSRIRDHAQAGSRHDPMSTQPRNVQDRTP</sequence>
<proteinExistence type="predicted"/>
<accession>B8AMF6</accession>
<dbReference type="Proteomes" id="UP000007015">
    <property type="component" value="Chromosome 3"/>
</dbReference>
<dbReference type="Gramene" id="BGIOSGA011787-TA">
    <property type="protein sequence ID" value="BGIOSGA011787-PA"/>
    <property type="gene ID" value="BGIOSGA011787"/>
</dbReference>
<feature type="region of interest" description="Disordered" evidence="1">
    <location>
        <begin position="163"/>
        <end position="197"/>
    </location>
</feature>
<dbReference type="STRING" id="39946.B8AMF6"/>
<organism evidence="2 3">
    <name type="scientific">Oryza sativa subsp. indica</name>
    <name type="common">Rice</name>
    <dbReference type="NCBI Taxonomy" id="39946"/>
    <lineage>
        <taxon>Eukaryota</taxon>
        <taxon>Viridiplantae</taxon>
        <taxon>Streptophyta</taxon>
        <taxon>Embryophyta</taxon>
        <taxon>Tracheophyta</taxon>
        <taxon>Spermatophyta</taxon>
        <taxon>Magnoliopsida</taxon>
        <taxon>Liliopsida</taxon>
        <taxon>Poales</taxon>
        <taxon>Poaceae</taxon>
        <taxon>BOP clade</taxon>
        <taxon>Oryzoideae</taxon>
        <taxon>Oryzeae</taxon>
        <taxon>Oryzinae</taxon>
        <taxon>Oryza</taxon>
        <taxon>Oryza sativa</taxon>
    </lineage>
</organism>
<gene>
    <name evidence="2" type="ORF">OsI_09881</name>
</gene>
<evidence type="ECO:0000313" key="3">
    <source>
        <dbReference type="Proteomes" id="UP000007015"/>
    </source>
</evidence>
<feature type="compositionally biased region" description="Basic and acidic residues" evidence="1">
    <location>
        <begin position="166"/>
        <end position="184"/>
    </location>
</feature>
<dbReference type="AlphaFoldDB" id="B8AMF6"/>
<dbReference type="HOGENOM" id="CLU_1386203_0_0_1"/>
<protein>
    <submittedName>
        <fullName evidence="2">Uncharacterized protein</fullName>
    </submittedName>
</protein>